<name>A0A7W9W6N9_ARMRO</name>
<evidence type="ECO:0000313" key="2">
    <source>
        <dbReference type="Proteomes" id="UP000520814"/>
    </source>
</evidence>
<protein>
    <submittedName>
        <fullName evidence="1">Uncharacterized protein</fullName>
    </submittedName>
</protein>
<reference evidence="1 2" key="1">
    <citation type="submission" date="2020-08" db="EMBL/GenBank/DDBJ databases">
        <title>Genomic Encyclopedia of Type Strains, Phase IV (KMG-IV): sequencing the most valuable type-strain genomes for metagenomic binning, comparative biology and taxonomic classification.</title>
        <authorList>
            <person name="Goeker M."/>
        </authorList>
    </citation>
    <scope>NUCLEOTIDE SEQUENCE [LARGE SCALE GENOMIC DNA]</scope>
    <source>
        <strain evidence="1 2">DSM 23562</strain>
    </source>
</reference>
<sequence>MKKLSLEELWDTSSDPSLPVGVFKPEQLAPLPLSAQRYLSHAIAPETPLASAVRLKMHGTIKLQSWLSFRAEQVIRWHQGFIWRATVFKYGLPIRGTDSLINGQGAMSWKLLGLVPVMQATGPDTTRSAIGRAQVESVWLPSVLCQPDVIWSQSDELHPNARRTLHDETSTLRLAVDESGRPQSASLLRWGNPDGMAFPYENFGGLFEEEKSFDGYTLPTQVRVGWHFGTPRFKTDGEFFRATIESARFR</sequence>
<dbReference type="RefSeq" id="WP_221289980.1">
    <property type="nucleotide sequence ID" value="NZ_JACHGW010000002.1"/>
</dbReference>
<evidence type="ECO:0000313" key="1">
    <source>
        <dbReference type="EMBL" id="MBB6050793.1"/>
    </source>
</evidence>
<gene>
    <name evidence="1" type="ORF">HNQ39_002584</name>
</gene>
<dbReference type="AlphaFoldDB" id="A0A7W9W6N9"/>
<keyword evidence="2" id="KW-1185">Reference proteome</keyword>
<accession>A0A7W9W6N9</accession>
<dbReference type="InterPro" id="IPR054213">
    <property type="entry name" value="DUF6920"/>
</dbReference>
<proteinExistence type="predicted"/>
<dbReference type="Proteomes" id="UP000520814">
    <property type="component" value="Unassembled WGS sequence"/>
</dbReference>
<dbReference type="Pfam" id="PF21900">
    <property type="entry name" value="DUF6920"/>
    <property type="match status" value="1"/>
</dbReference>
<comment type="caution">
    <text evidence="1">The sequence shown here is derived from an EMBL/GenBank/DDBJ whole genome shotgun (WGS) entry which is preliminary data.</text>
</comment>
<organism evidence="1 2">
    <name type="scientific">Armatimonas rosea</name>
    <dbReference type="NCBI Taxonomy" id="685828"/>
    <lineage>
        <taxon>Bacteria</taxon>
        <taxon>Bacillati</taxon>
        <taxon>Armatimonadota</taxon>
        <taxon>Armatimonadia</taxon>
        <taxon>Armatimonadales</taxon>
        <taxon>Armatimonadaceae</taxon>
        <taxon>Armatimonas</taxon>
    </lineage>
</organism>
<dbReference type="EMBL" id="JACHGW010000002">
    <property type="protein sequence ID" value="MBB6050793.1"/>
    <property type="molecule type" value="Genomic_DNA"/>
</dbReference>